<dbReference type="AlphaFoldDB" id="H8MAD7"/>
<dbReference type="GO" id="GO:0016151">
    <property type="term" value="F:nickel cation binding"/>
    <property type="evidence" value="ECO:0007669"/>
    <property type="project" value="UniProtKB-UniRule"/>
</dbReference>
<keyword evidence="3" id="KW-0963">Cytoplasm</keyword>
<comment type="similarity">
    <text evidence="3">Belongs to the UreF family.</text>
</comment>
<evidence type="ECO:0000256" key="2">
    <source>
        <dbReference type="ARBA" id="ARBA00023186"/>
    </source>
</evidence>
<dbReference type="PIRSF" id="PIRSF009467">
    <property type="entry name" value="Ureas_acces_UreF"/>
    <property type="match status" value="1"/>
</dbReference>
<comment type="subcellular location">
    <subcellularLocation>
        <location evidence="3">Cytoplasm</location>
    </subcellularLocation>
</comment>
<name>H8MAD7_RIEAD</name>
<evidence type="ECO:0000313" key="4">
    <source>
        <dbReference type="EMBL" id="AFD56079.1"/>
    </source>
</evidence>
<evidence type="ECO:0000256" key="1">
    <source>
        <dbReference type="ARBA" id="ARBA00022988"/>
    </source>
</evidence>
<dbReference type="PANTHER" id="PTHR33620">
    <property type="entry name" value="UREASE ACCESSORY PROTEIN F"/>
    <property type="match status" value="1"/>
</dbReference>
<dbReference type="PANTHER" id="PTHR33620:SF1">
    <property type="entry name" value="UREASE ACCESSORY PROTEIN F"/>
    <property type="match status" value="1"/>
</dbReference>
<dbReference type="PATRIC" id="fig|693978.17.peg.1163"/>
<dbReference type="Proteomes" id="UP000010093">
    <property type="component" value="Chromosome"/>
</dbReference>
<evidence type="ECO:0000313" key="5">
    <source>
        <dbReference type="Proteomes" id="UP000010093"/>
    </source>
</evidence>
<dbReference type="EMBL" id="CP003388">
    <property type="protein sequence ID" value="AFD56079.1"/>
    <property type="molecule type" value="Genomic_DNA"/>
</dbReference>
<dbReference type="Pfam" id="PF01730">
    <property type="entry name" value="UreF"/>
    <property type="match status" value="1"/>
</dbReference>
<keyword evidence="2 3" id="KW-0143">Chaperone</keyword>
<dbReference type="Gene3D" id="1.10.4190.10">
    <property type="entry name" value="Urease accessory protein UreF"/>
    <property type="match status" value="1"/>
</dbReference>
<sequence length="215" mass="24753">MFPIGSFTHSYGLETYVDKGLVNNNETAKKYATNMLKYSVFYNDAAFLNKAWKICSKRKVWKKIEELDDLLTALKAPYEIRNASHKLAIRFLKLALELKSYPFAQKYLDAIQSNKINGHYAIAFGIYAQLSGIEREDALRAFYYNTLNGIVTNCAKIVPISQTVGQKILFDLKEEIESLVQKQDDLDEDMMGLCCIGQEIRCMQHEKLYTRIYIS</sequence>
<keyword evidence="1 3" id="KW-0996">Nickel insertion</keyword>
<protein>
    <recommendedName>
        <fullName evidence="3">Urease accessory protein UreF</fullName>
    </recommendedName>
</protein>
<gene>
    <name evidence="3" type="primary">ureF</name>
    <name evidence="4" type="ORF">RA0C_1166</name>
</gene>
<dbReference type="InterPro" id="IPR002639">
    <property type="entry name" value="UreF"/>
</dbReference>
<evidence type="ECO:0000256" key="3">
    <source>
        <dbReference type="HAMAP-Rule" id="MF_01385"/>
    </source>
</evidence>
<comment type="subunit">
    <text evidence="3">UreD, UreF and UreG form a complex that acts as a GTP-hydrolysis-dependent molecular chaperone, activating the urease apoprotein by helping to assemble the nickel containing metallocenter of UreC. The UreE protein probably delivers the nickel.</text>
</comment>
<dbReference type="InterPro" id="IPR038277">
    <property type="entry name" value="UreF_sf"/>
</dbReference>
<accession>H8MAD7</accession>
<dbReference type="HAMAP" id="MF_01385">
    <property type="entry name" value="UreF"/>
    <property type="match status" value="1"/>
</dbReference>
<comment type="function">
    <text evidence="3">Required for maturation of urease via the functional incorporation of the urease nickel metallocenter.</text>
</comment>
<dbReference type="KEGG" id="rai:RA0C_1166"/>
<dbReference type="GO" id="GO:0005737">
    <property type="term" value="C:cytoplasm"/>
    <property type="evidence" value="ECO:0007669"/>
    <property type="project" value="UniProtKB-SubCell"/>
</dbReference>
<dbReference type="HOGENOM" id="CLU_049215_4_2_10"/>
<reference evidence="4 5" key="1">
    <citation type="journal article" date="2012" name="J. Bacteriol.">
        <title>Complete genome sequence of Riemerella anatipestifer reference strain.</title>
        <authorList>
            <person name="Wang X."/>
            <person name="Zhu D."/>
            <person name="Wang M."/>
            <person name="Cheng A."/>
            <person name="Jia R."/>
            <person name="Zhou Y."/>
            <person name="Chen Z."/>
            <person name="Luo Q."/>
            <person name="Liu F."/>
            <person name="Wang Y."/>
            <person name="Chen X.Y."/>
        </authorList>
    </citation>
    <scope>NUCLEOTIDE SEQUENCE [LARGE SCALE GENOMIC DNA]</scope>
    <source>
        <strain evidence="5">DSM 15868</strain>
    </source>
</reference>
<organism evidence="4 5">
    <name type="scientific">Riemerella anatipestifer (strain ATCC 11845 / DSM 15868 / JCM 9532 / NCTC 11014)</name>
    <dbReference type="NCBI Taxonomy" id="693978"/>
    <lineage>
        <taxon>Bacteria</taxon>
        <taxon>Pseudomonadati</taxon>
        <taxon>Bacteroidota</taxon>
        <taxon>Flavobacteriia</taxon>
        <taxon>Flavobacteriales</taxon>
        <taxon>Weeksellaceae</taxon>
        <taxon>Riemerella</taxon>
    </lineage>
</organism>
<proteinExistence type="inferred from homology"/>